<sequence>MAYGRSYGGDVYGMVPNAINSVSGTLSGLMADRMAQKNEEGRLALEMKKLEMAERLGLAKNTTDAAAQQMELSQLQNQLAFRNRQEDTQNAQFQQTHGLAEETQAMNKRRIDSSIKTAIAQQRLIGVQTDAAKNQMELEKKLDQEVTFGGLMKEMPFLQDAPHLAMLSSIGEKGLGVKLTRRQWKELAPDMVKVAPRMVAEMTFFSDYGKLKNLRSQLEASIKTGDQKAVGGIQAQMDDLASKMDAYSFMFSDKDTIDDKIIAALATEAEKLAADSFGEKDAGTILQTMVKNLVDAKKLVNSGGSRKDILDGERKGIRDLLLKQGQPTKILIPDKLDFETLKAFVENNRIDPEKAAAKFKELGGDVNKTIQFFRGAAPSSNRGVPKKQDKVSTTKQKEPVPSVLRSRFPNLSETLRGEMPTDGSVILRELLKVKPKGTPGLVPSGGFGG</sequence>
<gene>
    <name evidence="2" type="ORF">TM448A00577_0002</name>
</gene>
<evidence type="ECO:0000256" key="1">
    <source>
        <dbReference type="SAM" id="MobiDB-lite"/>
    </source>
</evidence>
<evidence type="ECO:0000313" key="2">
    <source>
        <dbReference type="EMBL" id="QJA46894.1"/>
    </source>
</evidence>
<feature type="region of interest" description="Disordered" evidence="1">
    <location>
        <begin position="376"/>
        <end position="400"/>
    </location>
</feature>
<dbReference type="EMBL" id="MT144025">
    <property type="protein sequence ID" value="QJA46894.1"/>
    <property type="molecule type" value="Genomic_DNA"/>
</dbReference>
<name>A0A6H1ZH58_9ZZZZ</name>
<accession>A0A6H1ZH58</accession>
<protein>
    <submittedName>
        <fullName evidence="2">Uncharacterized protein</fullName>
    </submittedName>
</protein>
<feature type="compositionally biased region" description="Basic and acidic residues" evidence="1">
    <location>
        <begin position="386"/>
        <end position="398"/>
    </location>
</feature>
<dbReference type="AlphaFoldDB" id="A0A6H1ZH58"/>
<reference evidence="2" key="1">
    <citation type="submission" date="2020-03" db="EMBL/GenBank/DDBJ databases">
        <title>The deep terrestrial virosphere.</title>
        <authorList>
            <person name="Holmfeldt K."/>
            <person name="Nilsson E."/>
            <person name="Simone D."/>
            <person name="Lopez-Fernandez M."/>
            <person name="Wu X."/>
            <person name="de Brujin I."/>
            <person name="Lundin D."/>
            <person name="Andersson A."/>
            <person name="Bertilsson S."/>
            <person name="Dopson M."/>
        </authorList>
    </citation>
    <scope>NUCLEOTIDE SEQUENCE</scope>
    <source>
        <strain evidence="2">TM448A00577</strain>
    </source>
</reference>
<proteinExistence type="predicted"/>
<organism evidence="2">
    <name type="scientific">viral metagenome</name>
    <dbReference type="NCBI Taxonomy" id="1070528"/>
    <lineage>
        <taxon>unclassified sequences</taxon>
        <taxon>metagenomes</taxon>
        <taxon>organismal metagenomes</taxon>
    </lineage>
</organism>